<dbReference type="Pfam" id="PF13638">
    <property type="entry name" value="PIN_4"/>
    <property type="match status" value="1"/>
</dbReference>
<dbReference type="InterPro" id="IPR002716">
    <property type="entry name" value="PIN_dom"/>
</dbReference>
<dbReference type="OrthoDB" id="2017974at2759"/>
<dbReference type="PANTHER" id="PTHR15696">
    <property type="entry name" value="SMG-7 SUPPRESSOR WITH MORPHOLOGICAL EFFECT ON GENITALIA PROTEIN 7"/>
    <property type="match status" value="1"/>
</dbReference>
<dbReference type="Proteomes" id="UP000703269">
    <property type="component" value="Unassembled WGS sequence"/>
</dbReference>
<dbReference type="CDD" id="cd09880">
    <property type="entry name" value="PIN_Smg5-6-like"/>
    <property type="match status" value="1"/>
</dbReference>
<feature type="compositionally biased region" description="Polar residues" evidence="2">
    <location>
        <begin position="151"/>
        <end position="165"/>
    </location>
</feature>
<feature type="domain" description="DNA/RNA-binding" evidence="3">
    <location>
        <begin position="545"/>
        <end position="674"/>
    </location>
</feature>
<dbReference type="PANTHER" id="PTHR15696:SF0">
    <property type="entry name" value="TELOMERASE-BINDING PROTEIN EST1A"/>
    <property type="match status" value="1"/>
</dbReference>
<dbReference type="GO" id="GO:0004540">
    <property type="term" value="F:RNA nuclease activity"/>
    <property type="evidence" value="ECO:0007669"/>
    <property type="project" value="UniProtKB-ARBA"/>
</dbReference>
<feature type="compositionally biased region" description="Basic and acidic residues" evidence="2">
    <location>
        <begin position="182"/>
        <end position="193"/>
    </location>
</feature>
<dbReference type="AlphaFoldDB" id="A0A9P3GKB5"/>
<dbReference type="InterPro" id="IPR018834">
    <property type="entry name" value="DNA/RNA-bd_Est1-type"/>
</dbReference>
<feature type="coiled-coil region" evidence="1">
    <location>
        <begin position="270"/>
        <end position="297"/>
    </location>
</feature>
<feature type="region of interest" description="Disordered" evidence="2">
    <location>
        <begin position="1007"/>
        <end position="1027"/>
    </location>
</feature>
<name>A0A9P3GKB5_9APHY</name>
<dbReference type="Pfam" id="PF10373">
    <property type="entry name" value="EST1_DNA_bind"/>
    <property type="match status" value="1"/>
</dbReference>
<feature type="compositionally biased region" description="Polar residues" evidence="2">
    <location>
        <begin position="78"/>
        <end position="87"/>
    </location>
</feature>
<protein>
    <recommendedName>
        <fullName evidence="7">PIN domain-containing protein</fullName>
    </recommendedName>
</protein>
<dbReference type="EMBL" id="BPQB01000067">
    <property type="protein sequence ID" value="GJE97087.1"/>
    <property type="molecule type" value="Genomic_DNA"/>
</dbReference>
<dbReference type="GO" id="GO:0042162">
    <property type="term" value="F:telomeric DNA binding"/>
    <property type="evidence" value="ECO:0007669"/>
    <property type="project" value="TreeGrafter"/>
</dbReference>
<dbReference type="InterPro" id="IPR045153">
    <property type="entry name" value="Est1/Ebs1-like"/>
</dbReference>
<evidence type="ECO:0000313" key="6">
    <source>
        <dbReference type="Proteomes" id="UP000703269"/>
    </source>
</evidence>
<evidence type="ECO:0000256" key="1">
    <source>
        <dbReference type="SAM" id="Coils"/>
    </source>
</evidence>
<dbReference type="SUPFAM" id="SSF48452">
    <property type="entry name" value="TPR-like"/>
    <property type="match status" value="1"/>
</dbReference>
<evidence type="ECO:0000256" key="2">
    <source>
        <dbReference type="SAM" id="MobiDB-lite"/>
    </source>
</evidence>
<keyword evidence="6" id="KW-1185">Reference proteome</keyword>
<dbReference type="GO" id="GO:0005697">
    <property type="term" value="C:telomerase holoenzyme complex"/>
    <property type="evidence" value="ECO:0007669"/>
    <property type="project" value="TreeGrafter"/>
</dbReference>
<evidence type="ECO:0000259" key="3">
    <source>
        <dbReference type="Pfam" id="PF10373"/>
    </source>
</evidence>
<organism evidence="5 6">
    <name type="scientific">Phanerochaete sordida</name>
    <dbReference type="NCBI Taxonomy" id="48140"/>
    <lineage>
        <taxon>Eukaryota</taxon>
        <taxon>Fungi</taxon>
        <taxon>Dikarya</taxon>
        <taxon>Basidiomycota</taxon>
        <taxon>Agaricomycotina</taxon>
        <taxon>Agaricomycetes</taxon>
        <taxon>Polyporales</taxon>
        <taxon>Phanerochaetaceae</taxon>
        <taxon>Phanerochaete</taxon>
    </lineage>
</organism>
<accession>A0A9P3GKB5</accession>
<gene>
    <name evidence="5" type="ORF">PsYK624_132970</name>
</gene>
<comment type="caution">
    <text evidence="5">The sequence shown here is derived from an EMBL/GenBank/DDBJ whole genome shotgun (WGS) entry which is preliminary data.</text>
</comment>
<dbReference type="InterPro" id="IPR029060">
    <property type="entry name" value="PIN-like_dom_sf"/>
</dbReference>
<dbReference type="InterPro" id="IPR011990">
    <property type="entry name" value="TPR-like_helical_dom_sf"/>
</dbReference>
<sequence>MPDSPTPELAVAPRKSRQAQAPQPTDIAEKLVALRRRQAGQPKVKERTDRPQVPSTSTAKSLPHPPSPRRTHAPPSMTPSIIVSQASPLHVGAPDEHEFSRKLKIAPSSPRHAHVRGEHSSPRGSGKLYNPHADPPRRQIITAEPDAMSEAASSSYAPRQAPQPSRSHHRAQPSRTTGEAPRLFDPRKDDPHHFSVMTRPQLNGSAAPPNGRPTPTPKSSGDWVSASSTSSYAQSTISSNFTLNTTTTESSASSAIFDNGQRSEDSAASSNVLSSQLKNLYRQIVNLEAKLQSERDVDVQDDAYEDAHRIGLLQKGQPVSTRTKQEEEAEQERYRRLIHDHKELANIVHQLLCVTLSPNVPMSLRNIPIKYNLVSRLWVHAFHRLLESLRRAAISSTHPDIALENLVEFIYYAYAFYAGLMDEQNLAQFRSNWVECLGDIARYRIAVTALLDNHAAPKTLPANAITQAALSGNLLVTDPNTPEASALSNKHFVSARDTPAPVARIDDSPPPSVGEFLQAPSVGIIAARMMEIEPEKERWRQISKDWYAKGLAFQPGSGKLHHHLGALSRDREAGEKEELRAVYHFVKSMITLHPFLTSREAVLPLWSQAAQSHRQAPDASLTELFMLLHGMIFTNIQLDDFKGVLARFEEKLQIEGEEVEEREWLMMAIVNIGALLEYGRPTAILRRVSGVTSRENIPGSSPSPILNGKVKMARRPEPEEKTMDVDDEDDPTGANGLRAMAISQDSPVVVETDAASSESDLPMGLKYALQLTFAMLTHVLQKPTLPRTSALSNPMLNPYITIILTFLATTLKDKSAEQVLTRAIPWEALATFLSSEMPRKVMHSEWSKESLLLTTGTYPLPEDWCMRGLGWGGKKVYERGFWDKATRGEERSLESEVLDKVAQTADVQDGIIEDDEQDDEQAKHRAEVRRSEVYGRWIRVARAAVKMSKIVPGFAYHPPAVQGARGEWAVEGRLADRVARWREEARLEKEEEERRLRGTRWEDDDEMEVDEDECMDGVESESDEEVSEDVRALKERLRYLTSFVQKERSQAKSRHRGRGREVAHVHMVPGYTTLVIDTNILLSSLPTVNSLIESLQWTVVVPLPVIMELDGLSSSSTPLGEAAKAASASITAHLRTYATSLKIQTSKGNYLSNLNVRTELVDFDWNEASWERNMDDLILRAAIWQTEHWVDRSKFLKAAEQNTTGASKVALLTFDRMLRLKARSREVDAPNEQDLATLLSGKP</sequence>
<evidence type="ECO:0008006" key="7">
    <source>
        <dbReference type="Google" id="ProtNLM"/>
    </source>
</evidence>
<dbReference type="SUPFAM" id="SSF88723">
    <property type="entry name" value="PIN domain-like"/>
    <property type="match status" value="1"/>
</dbReference>
<keyword evidence="1" id="KW-0175">Coiled coil</keyword>
<dbReference type="GO" id="GO:0000184">
    <property type="term" value="P:nuclear-transcribed mRNA catabolic process, nonsense-mediated decay"/>
    <property type="evidence" value="ECO:0007669"/>
    <property type="project" value="TreeGrafter"/>
</dbReference>
<evidence type="ECO:0000259" key="4">
    <source>
        <dbReference type="Pfam" id="PF13638"/>
    </source>
</evidence>
<dbReference type="Gene3D" id="1.25.40.10">
    <property type="entry name" value="Tetratricopeptide repeat domain"/>
    <property type="match status" value="1"/>
</dbReference>
<feature type="region of interest" description="Disordered" evidence="2">
    <location>
        <begin position="1"/>
        <end position="226"/>
    </location>
</feature>
<evidence type="ECO:0000313" key="5">
    <source>
        <dbReference type="EMBL" id="GJE97087.1"/>
    </source>
</evidence>
<reference evidence="5 6" key="1">
    <citation type="submission" date="2021-08" db="EMBL/GenBank/DDBJ databases">
        <title>Draft Genome Sequence of Phanerochaete sordida strain YK-624.</title>
        <authorList>
            <person name="Mori T."/>
            <person name="Dohra H."/>
            <person name="Suzuki T."/>
            <person name="Kawagishi H."/>
            <person name="Hirai H."/>
        </authorList>
    </citation>
    <scope>NUCLEOTIDE SEQUENCE [LARGE SCALE GENOMIC DNA]</scope>
    <source>
        <strain evidence="5 6">YK-624</strain>
    </source>
</reference>
<proteinExistence type="predicted"/>
<dbReference type="Gene3D" id="3.40.50.1010">
    <property type="entry name" value="5'-nuclease"/>
    <property type="match status" value="1"/>
</dbReference>
<feature type="domain" description="PIN" evidence="4">
    <location>
        <begin position="1074"/>
        <end position="1229"/>
    </location>
</feature>
<dbReference type="GO" id="GO:0070034">
    <property type="term" value="F:telomerase RNA binding"/>
    <property type="evidence" value="ECO:0007669"/>
    <property type="project" value="TreeGrafter"/>
</dbReference>